<dbReference type="EMBL" id="JAYMGO010000013">
    <property type="protein sequence ID" value="KAL1263667.1"/>
    <property type="molecule type" value="Genomic_DNA"/>
</dbReference>
<feature type="compositionally biased region" description="Basic and acidic residues" evidence="1">
    <location>
        <begin position="63"/>
        <end position="79"/>
    </location>
</feature>
<organism evidence="2 3">
    <name type="scientific">Cirrhinus molitorella</name>
    <name type="common">mud carp</name>
    <dbReference type="NCBI Taxonomy" id="172907"/>
    <lineage>
        <taxon>Eukaryota</taxon>
        <taxon>Metazoa</taxon>
        <taxon>Chordata</taxon>
        <taxon>Craniata</taxon>
        <taxon>Vertebrata</taxon>
        <taxon>Euteleostomi</taxon>
        <taxon>Actinopterygii</taxon>
        <taxon>Neopterygii</taxon>
        <taxon>Teleostei</taxon>
        <taxon>Ostariophysi</taxon>
        <taxon>Cypriniformes</taxon>
        <taxon>Cyprinidae</taxon>
        <taxon>Labeoninae</taxon>
        <taxon>Labeonini</taxon>
        <taxon>Cirrhinus</taxon>
    </lineage>
</organism>
<feature type="region of interest" description="Disordered" evidence="1">
    <location>
        <begin position="62"/>
        <end position="88"/>
    </location>
</feature>
<dbReference type="Proteomes" id="UP001558613">
    <property type="component" value="Unassembled WGS sequence"/>
</dbReference>
<reference evidence="2 3" key="1">
    <citation type="submission" date="2023-09" db="EMBL/GenBank/DDBJ databases">
        <authorList>
            <person name="Wang M."/>
        </authorList>
    </citation>
    <scope>NUCLEOTIDE SEQUENCE [LARGE SCALE GENOMIC DNA]</scope>
    <source>
        <strain evidence="2">GT-2023</strain>
        <tissue evidence="2">Liver</tissue>
    </source>
</reference>
<evidence type="ECO:0000313" key="2">
    <source>
        <dbReference type="EMBL" id="KAL1263667.1"/>
    </source>
</evidence>
<accession>A0ABR3MIA4</accession>
<name>A0ABR3MIA4_9TELE</name>
<gene>
    <name evidence="2" type="ORF">QQF64_006406</name>
</gene>
<keyword evidence="3" id="KW-1185">Reference proteome</keyword>
<evidence type="ECO:0000313" key="3">
    <source>
        <dbReference type="Proteomes" id="UP001558613"/>
    </source>
</evidence>
<evidence type="ECO:0000256" key="1">
    <source>
        <dbReference type="SAM" id="MobiDB-lite"/>
    </source>
</evidence>
<sequence length="88" mass="9965">MFLSQTASEHIQHFETSLCLDLQPFINIRGRRGCRTPRKRHLVPPLEHFLCVSLKSQALVSDQRPRTGADDRVKLDTSHAEGCPEPMG</sequence>
<proteinExistence type="predicted"/>
<comment type="caution">
    <text evidence="2">The sequence shown here is derived from an EMBL/GenBank/DDBJ whole genome shotgun (WGS) entry which is preliminary data.</text>
</comment>
<protein>
    <submittedName>
        <fullName evidence="2">Uncharacterized protein</fullName>
    </submittedName>
</protein>